<organism evidence="2 3">
    <name type="scientific">Denticeps clupeoides</name>
    <name type="common">denticle herring</name>
    <dbReference type="NCBI Taxonomy" id="299321"/>
    <lineage>
        <taxon>Eukaryota</taxon>
        <taxon>Metazoa</taxon>
        <taxon>Chordata</taxon>
        <taxon>Craniata</taxon>
        <taxon>Vertebrata</taxon>
        <taxon>Euteleostomi</taxon>
        <taxon>Actinopterygii</taxon>
        <taxon>Neopterygii</taxon>
        <taxon>Teleostei</taxon>
        <taxon>Clupei</taxon>
        <taxon>Clupeiformes</taxon>
        <taxon>Denticipitoidei</taxon>
        <taxon>Denticipitidae</taxon>
        <taxon>Denticeps</taxon>
    </lineage>
</organism>
<gene>
    <name evidence="2" type="primary">LOC114788841</name>
</gene>
<evidence type="ECO:0008006" key="4">
    <source>
        <dbReference type="Google" id="ProtNLM"/>
    </source>
</evidence>
<dbReference type="GeneTree" id="ENSGT01030000234918"/>
<dbReference type="InterPro" id="IPR045860">
    <property type="entry name" value="Snake_toxin-like_sf"/>
</dbReference>
<dbReference type="Gene3D" id="2.10.60.10">
    <property type="entry name" value="CD59"/>
    <property type="match status" value="1"/>
</dbReference>
<dbReference type="Proteomes" id="UP000694580">
    <property type="component" value="Chromosome 4"/>
</dbReference>
<dbReference type="RefSeq" id="XP_028833600.1">
    <property type="nucleotide sequence ID" value="XM_028977767.1"/>
</dbReference>
<reference evidence="2 3" key="1">
    <citation type="submission" date="2020-06" db="EMBL/GenBank/DDBJ databases">
        <authorList>
            <consortium name="Wellcome Sanger Institute Data Sharing"/>
        </authorList>
    </citation>
    <scope>NUCLEOTIDE SEQUENCE [LARGE SCALE GENOMIC DNA]</scope>
</reference>
<sequence length="93" mass="10051">MKTVLITLVVALVLTNGEALVCNRCVPAKAGGTCRVSPETCTAHKNACISARFLTSPYGYFQRCISKADCTLLQTNAYIKVKCCEKDFCNGPI</sequence>
<dbReference type="GeneID" id="114788841"/>
<dbReference type="AlphaFoldDB" id="A0AAY4EW96"/>
<evidence type="ECO:0000313" key="3">
    <source>
        <dbReference type="Proteomes" id="UP000694580"/>
    </source>
</evidence>
<evidence type="ECO:0000256" key="1">
    <source>
        <dbReference type="SAM" id="SignalP"/>
    </source>
</evidence>
<protein>
    <recommendedName>
        <fullName evidence="4">MAC-inhibitory protein</fullName>
    </recommendedName>
</protein>
<accession>A0AAY4EW96</accession>
<reference evidence="2" key="3">
    <citation type="submission" date="2025-09" db="UniProtKB">
        <authorList>
            <consortium name="Ensembl"/>
        </authorList>
    </citation>
    <scope>IDENTIFICATION</scope>
</reference>
<keyword evidence="3" id="KW-1185">Reference proteome</keyword>
<dbReference type="Ensembl" id="ENSDCDT00010072759.1">
    <property type="protein sequence ID" value="ENSDCDP00010061977.1"/>
    <property type="gene ID" value="ENSDCDG00010034112.1"/>
</dbReference>
<dbReference type="CDD" id="cd23611">
    <property type="entry name" value="TFP_LU_ECD_THFP5"/>
    <property type="match status" value="1"/>
</dbReference>
<feature type="signal peptide" evidence="1">
    <location>
        <begin position="1"/>
        <end position="19"/>
    </location>
</feature>
<reference evidence="2" key="2">
    <citation type="submission" date="2025-08" db="UniProtKB">
        <authorList>
            <consortium name="Ensembl"/>
        </authorList>
    </citation>
    <scope>IDENTIFICATION</scope>
</reference>
<feature type="chain" id="PRO_5044326135" description="MAC-inhibitory protein" evidence="1">
    <location>
        <begin position="20"/>
        <end position="93"/>
    </location>
</feature>
<keyword evidence="1" id="KW-0732">Signal</keyword>
<evidence type="ECO:0000313" key="2">
    <source>
        <dbReference type="Ensembl" id="ENSDCDP00010061977.1"/>
    </source>
</evidence>
<proteinExistence type="predicted"/>
<dbReference type="SUPFAM" id="SSF57302">
    <property type="entry name" value="Snake toxin-like"/>
    <property type="match status" value="1"/>
</dbReference>
<name>A0AAY4EW96_9TELE</name>